<dbReference type="InterPro" id="IPR036599">
    <property type="entry name" value="DNA_ligase_N_sf"/>
</dbReference>
<evidence type="ECO:0000259" key="7">
    <source>
        <dbReference type="PROSITE" id="PS50160"/>
    </source>
</evidence>
<evidence type="ECO:0000256" key="4">
    <source>
        <dbReference type="ARBA" id="ARBA00022840"/>
    </source>
</evidence>
<feature type="region of interest" description="Disordered" evidence="6">
    <location>
        <begin position="679"/>
        <end position="716"/>
    </location>
</feature>
<evidence type="ECO:0000256" key="1">
    <source>
        <dbReference type="ARBA" id="ARBA00007572"/>
    </source>
</evidence>
<evidence type="ECO:0000256" key="5">
    <source>
        <dbReference type="ARBA" id="ARBA00023242"/>
    </source>
</evidence>
<comment type="similarity">
    <text evidence="1">Belongs to the ATP-dependent DNA ligase family.</text>
</comment>
<feature type="compositionally biased region" description="Low complexity" evidence="6">
    <location>
        <begin position="684"/>
        <end position="694"/>
    </location>
</feature>
<proteinExistence type="inferred from homology"/>
<dbReference type="SUPFAM" id="SSF56091">
    <property type="entry name" value="DNA ligase/mRNA capping enzyme, catalytic domain"/>
    <property type="match status" value="1"/>
</dbReference>
<protein>
    <recommendedName>
        <fullName evidence="7">ATP-dependent DNA ligase family profile domain-containing protein</fullName>
    </recommendedName>
</protein>
<dbReference type="GO" id="GO:0005524">
    <property type="term" value="F:ATP binding"/>
    <property type="evidence" value="ECO:0007669"/>
    <property type="project" value="UniProtKB-KW"/>
</dbReference>
<dbReference type="PANTHER" id="PTHR45997:SF2">
    <property type="entry name" value="ATP DEPENDENT DNA LIGASE DOMAIN PROTEIN (AFU_ORTHOLOGUE AFUA_5G02430)"/>
    <property type="match status" value="1"/>
</dbReference>
<keyword evidence="9" id="KW-1185">Reference proteome</keyword>
<dbReference type="PROSITE" id="PS50160">
    <property type="entry name" value="DNA_LIGASE_A3"/>
    <property type="match status" value="1"/>
</dbReference>
<feature type="region of interest" description="Disordered" evidence="6">
    <location>
        <begin position="820"/>
        <end position="865"/>
    </location>
</feature>
<dbReference type="GO" id="GO:0003910">
    <property type="term" value="F:DNA ligase (ATP) activity"/>
    <property type="evidence" value="ECO:0007669"/>
    <property type="project" value="InterPro"/>
</dbReference>
<dbReference type="InterPro" id="IPR012340">
    <property type="entry name" value="NA-bd_OB-fold"/>
</dbReference>
<dbReference type="GO" id="GO:0006297">
    <property type="term" value="P:nucleotide-excision repair, DNA gap filling"/>
    <property type="evidence" value="ECO:0007669"/>
    <property type="project" value="TreeGrafter"/>
</dbReference>
<keyword evidence="5" id="KW-0539">Nucleus</keyword>
<accession>A0A9W9M7R0</accession>
<dbReference type="CDD" id="cd08039">
    <property type="entry name" value="Adenylation_DNA_ligase_Fungal"/>
    <property type="match status" value="1"/>
</dbReference>
<comment type="caution">
    <text evidence="8">The sequence shown here is derived from an EMBL/GenBank/DDBJ whole genome shotgun (WGS) entry which is preliminary data.</text>
</comment>
<dbReference type="RefSeq" id="XP_058304814.1">
    <property type="nucleotide sequence ID" value="XM_058457915.1"/>
</dbReference>
<keyword evidence="2" id="KW-0436">Ligase</keyword>
<sequence>MGFKFTFLCDLLSSLEDNTVARATAVKKDTVDIRTIGQWFARHDRHIHHADTDRLALLSCMFPERRIDRVYWLQATSLARVIARCLGLGSSRLAELDQWRKSGGPDLGQCVENVMRQAENDVPQSREVTVEEIDLALGMIASRCRFSGPQVRRQKTAVDVEGALSPLYRRLSSRDAKWLTRMILKSYPVVLPQKYTLDRFHFLLPYLLQFQDTFEGALQILSSEPMNHFPSRPDPRLAANLCSIALEHLQPRPGVKIGRPEYFKARSIKDCHQMAKRRRMSIERKYDGEYCQVHIDLTNKQNPVQIFSKSGKDSTADRFGIIPTVEESLQMETAKCKFARHCILEGELLVWSEKQNGVADFHKLRKFLPRSGTFIGIDSDSPPQPYEHLMIVFFDILLFDNDVCLRAPYRQRRRLLQDVVHTIPGRAAIAEQEILDFSRPDSRDRLEVSFANAIAQRWEGYVLKACDEPYFPMYSAGVDMAFGRWIKLKKDYIPGLGDTVDLALIGGYYDAHDAAASFKSLRWTHLLVGCLLNKDDVELSAAVPRFKVIDVVNHHCMHRDILQYLNQIGEFHACDPEDFQGFDLEYGHANLPRASNLFKKPFVVEMMGSGFGKPSNARYFTLRFPRILKVHTDRTFQDAASHRELQLSAEEARSIPVDDIFKERDEWRKRLKAGNGLNQYIVQRSRSPSSRSSSVEPNADSEADGSSVTSHDDEDSFYSLRNEGHAHQTRSTGRGPQHNSGAASAVYIDETSFPEKLQSPQNDGVLAENENLSRRRSCSQTGANTLAQTLNKSGKFSLSKVPMKAMPTISSNSQISRIVSTHHAHAPRSHPMAASSNEDEPRSPSDNHPHTPSNLRPKPKGSAGLDKFLQALGSTESRTSLRQSNPKAVSKGIAFGIALVNPRVSSLGQEIHQIALAVRGFRARQSCLPSGRIFFLDSGIVKEDVHHEDLQFCLRATWVDLGQKYYYACLHWDLGPDSSREVGQSIRCHAQLDTRYKSSEPGKIPPVAVSFDPNEILALGEYRSINPLLHVDK</sequence>
<dbReference type="GeneID" id="83185216"/>
<dbReference type="Gene3D" id="1.10.3260.10">
    <property type="entry name" value="DNA ligase, ATP-dependent, N-terminal domain"/>
    <property type="match status" value="1"/>
</dbReference>
<reference evidence="8" key="1">
    <citation type="submission" date="2022-12" db="EMBL/GenBank/DDBJ databases">
        <authorList>
            <person name="Petersen C."/>
        </authorList>
    </citation>
    <scope>NUCLEOTIDE SEQUENCE</scope>
    <source>
        <strain evidence="8">IBT 15544</strain>
    </source>
</reference>
<dbReference type="GO" id="GO:0032807">
    <property type="term" value="C:DNA ligase IV complex"/>
    <property type="evidence" value="ECO:0007669"/>
    <property type="project" value="TreeGrafter"/>
</dbReference>
<reference evidence="8" key="2">
    <citation type="journal article" date="2023" name="IMA Fungus">
        <title>Comparative genomic study of the Penicillium genus elucidates a diverse pangenome and 15 lateral gene transfer events.</title>
        <authorList>
            <person name="Petersen C."/>
            <person name="Sorensen T."/>
            <person name="Nielsen M.R."/>
            <person name="Sondergaard T.E."/>
            <person name="Sorensen J.L."/>
            <person name="Fitzpatrick D.A."/>
            <person name="Frisvad J.C."/>
            <person name="Nielsen K.L."/>
        </authorList>
    </citation>
    <scope>NUCLEOTIDE SEQUENCE</scope>
    <source>
        <strain evidence="8">IBT 15544</strain>
    </source>
</reference>
<dbReference type="OrthoDB" id="2160351at2759"/>
<evidence type="ECO:0000313" key="8">
    <source>
        <dbReference type="EMBL" id="KAJ5191874.1"/>
    </source>
</evidence>
<evidence type="ECO:0000256" key="3">
    <source>
        <dbReference type="ARBA" id="ARBA00022741"/>
    </source>
</evidence>
<dbReference type="Pfam" id="PF04675">
    <property type="entry name" value="DNA_ligase_A_N"/>
    <property type="match status" value="1"/>
</dbReference>
<dbReference type="EMBL" id="JAPQKR010000016">
    <property type="protein sequence ID" value="KAJ5191874.1"/>
    <property type="molecule type" value="Genomic_DNA"/>
</dbReference>
<dbReference type="GO" id="GO:0006303">
    <property type="term" value="P:double-strand break repair via nonhomologous end joining"/>
    <property type="evidence" value="ECO:0007669"/>
    <property type="project" value="TreeGrafter"/>
</dbReference>
<gene>
    <name evidence="8" type="ORF">N7498_010859</name>
</gene>
<feature type="domain" description="ATP-dependent DNA ligase family profile" evidence="7">
    <location>
        <begin position="391"/>
        <end position="532"/>
    </location>
</feature>
<dbReference type="InterPro" id="IPR012308">
    <property type="entry name" value="DNA_ligase_ATP-dep_N"/>
</dbReference>
<dbReference type="PANTHER" id="PTHR45997">
    <property type="entry name" value="DNA LIGASE 4"/>
    <property type="match status" value="1"/>
</dbReference>
<dbReference type="GO" id="GO:0003677">
    <property type="term" value="F:DNA binding"/>
    <property type="evidence" value="ECO:0007669"/>
    <property type="project" value="InterPro"/>
</dbReference>
<dbReference type="Proteomes" id="UP001150904">
    <property type="component" value="Unassembled WGS sequence"/>
</dbReference>
<dbReference type="InterPro" id="IPR029710">
    <property type="entry name" value="LIG4"/>
</dbReference>
<dbReference type="Pfam" id="PF01068">
    <property type="entry name" value="DNA_ligase_A_M"/>
    <property type="match status" value="1"/>
</dbReference>
<evidence type="ECO:0000256" key="6">
    <source>
        <dbReference type="SAM" id="MobiDB-lite"/>
    </source>
</evidence>
<evidence type="ECO:0000313" key="9">
    <source>
        <dbReference type="Proteomes" id="UP001150904"/>
    </source>
</evidence>
<evidence type="ECO:0000256" key="2">
    <source>
        <dbReference type="ARBA" id="ARBA00022598"/>
    </source>
</evidence>
<dbReference type="Gene3D" id="2.40.50.140">
    <property type="entry name" value="Nucleic acid-binding proteins"/>
    <property type="match status" value="1"/>
</dbReference>
<dbReference type="GO" id="GO:0006310">
    <property type="term" value="P:DNA recombination"/>
    <property type="evidence" value="ECO:0007669"/>
    <property type="project" value="InterPro"/>
</dbReference>
<organism evidence="8 9">
    <name type="scientific">Penicillium cinerascens</name>
    <dbReference type="NCBI Taxonomy" id="70096"/>
    <lineage>
        <taxon>Eukaryota</taxon>
        <taxon>Fungi</taxon>
        <taxon>Dikarya</taxon>
        <taxon>Ascomycota</taxon>
        <taxon>Pezizomycotina</taxon>
        <taxon>Eurotiomycetes</taxon>
        <taxon>Eurotiomycetidae</taxon>
        <taxon>Eurotiales</taxon>
        <taxon>Aspergillaceae</taxon>
        <taxon>Penicillium</taxon>
    </lineage>
</organism>
<name>A0A9W9M7R0_9EURO</name>
<keyword evidence="3" id="KW-0547">Nucleotide-binding</keyword>
<keyword evidence="4" id="KW-0067">ATP-binding</keyword>
<dbReference type="InterPro" id="IPR012310">
    <property type="entry name" value="DNA_ligase_ATP-dep_cent"/>
</dbReference>
<dbReference type="AlphaFoldDB" id="A0A9W9M7R0"/>
<feature type="compositionally biased region" description="Basic and acidic residues" evidence="6">
    <location>
        <begin position="839"/>
        <end position="849"/>
    </location>
</feature>
<dbReference type="Gene3D" id="3.30.470.30">
    <property type="entry name" value="DNA ligase/mRNA capping enzyme"/>
    <property type="match status" value="1"/>
</dbReference>